<organism evidence="1 2">
    <name type="scientific">Achromobacter arsenitoxydans SY8</name>
    <dbReference type="NCBI Taxonomy" id="477184"/>
    <lineage>
        <taxon>Bacteria</taxon>
        <taxon>Pseudomonadati</taxon>
        <taxon>Pseudomonadota</taxon>
        <taxon>Betaproteobacteria</taxon>
        <taxon>Burkholderiales</taxon>
        <taxon>Alcaligenaceae</taxon>
        <taxon>Achromobacter</taxon>
    </lineage>
</organism>
<gene>
    <name evidence="1" type="ORF">KYC_15762</name>
</gene>
<dbReference type="STRING" id="477184.KYC_15762"/>
<protein>
    <submittedName>
        <fullName evidence="1">Uncharacterized protein</fullName>
    </submittedName>
</protein>
<proteinExistence type="predicted"/>
<dbReference type="AlphaFoldDB" id="H0F8Q4"/>
<reference evidence="1 2" key="1">
    <citation type="journal article" date="2012" name="J. Bacteriol.">
        <title>Genome sequence of the highly efficient arsenite-oxidizing bacterium Achromobacter arsenitoxydans SY8.</title>
        <authorList>
            <person name="Li X."/>
            <person name="Hu Y."/>
            <person name="Gong J."/>
            <person name="Lin Y."/>
            <person name="Johnstone L."/>
            <person name="Rensing C."/>
            <person name="Wang G."/>
        </authorList>
    </citation>
    <scope>NUCLEOTIDE SEQUENCE [LARGE SCALE GENOMIC DNA]</scope>
    <source>
        <strain evidence="1 2">SY8</strain>
    </source>
</reference>
<evidence type="ECO:0000313" key="2">
    <source>
        <dbReference type="Proteomes" id="UP000003113"/>
    </source>
</evidence>
<sequence length="50" mass="5199">MIEWDFVLNNQPMSKLKGRGLSVDACGGASIAGSTLKAYGIVNVRCGGVN</sequence>
<comment type="caution">
    <text evidence="1">The sequence shown here is derived from an EMBL/GenBank/DDBJ whole genome shotgun (WGS) entry which is preliminary data.</text>
</comment>
<dbReference type="EMBL" id="AGUF01000054">
    <property type="protein sequence ID" value="EHK65368.1"/>
    <property type="molecule type" value="Genomic_DNA"/>
</dbReference>
<evidence type="ECO:0000313" key="1">
    <source>
        <dbReference type="EMBL" id="EHK65368.1"/>
    </source>
</evidence>
<keyword evidence="2" id="KW-1185">Reference proteome</keyword>
<dbReference type="Proteomes" id="UP000003113">
    <property type="component" value="Unassembled WGS sequence"/>
</dbReference>
<accession>H0F8Q4</accession>
<name>H0F8Q4_9BURK</name>